<keyword evidence="2" id="KW-0472">Membrane</keyword>
<feature type="domain" description="YrhK" evidence="3">
    <location>
        <begin position="33"/>
        <end position="88"/>
    </location>
</feature>
<accession>A0A2S1R3V0</accession>
<feature type="transmembrane region" description="Helical" evidence="2">
    <location>
        <begin position="64"/>
        <end position="82"/>
    </location>
</feature>
<evidence type="ECO:0000256" key="1">
    <source>
        <dbReference type="SAM" id="MobiDB-lite"/>
    </source>
</evidence>
<feature type="transmembrane region" description="Helical" evidence="2">
    <location>
        <begin position="39"/>
        <end position="58"/>
    </location>
</feature>
<reference evidence="4 5" key="1">
    <citation type="submission" date="2016-04" db="EMBL/GenBank/DDBJ databases">
        <title>Complete genome sequence of Dietzia lutea YIM 80766T, a strain isolated from desert soil in Egypt.</title>
        <authorList>
            <person name="Zhao J."/>
            <person name="Hu B."/>
            <person name="Geng S."/>
            <person name="Nie Y."/>
            <person name="Tang Y."/>
        </authorList>
    </citation>
    <scope>NUCLEOTIDE SEQUENCE [LARGE SCALE GENOMIC DNA]</scope>
    <source>
        <strain evidence="4 5">YIM 80766</strain>
    </source>
</reference>
<dbReference type="AlphaFoldDB" id="A0A2S1R3V0"/>
<evidence type="ECO:0000259" key="3">
    <source>
        <dbReference type="Pfam" id="PF14145"/>
    </source>
</evidence>
<sequence length="108" mass="11921">MSTASHSSTPSTSGSDSSLRLPLGGDEVVINDRYETLSIANDVLIALFFLVGSVLFFFDSTQTIGSWLFLLGSLEFLARPAIRLARRIHLRRIGASTGRRGTDYDYDY</sequence>
<organism evidence="4 5">
    <name type="scientific">Dietzia lutea</name>
    <dbReference type="NCBI Taxonomy" id="546160"/>
    <lineage>
        <taxon>Bacteria</taxon>
        <taxon>Bacillati</taxon>
        <taxon>Actinomycetota</taxon>
        <taxon>Actinomycetes</taxon>
        <taxon>Mycobacteriales</taxon>
        <taxon>Dietziaceae</taxon>
        <taxon>Dietzia</taxon>
    </lineage>
</organism>
<name>A0A2S1R3V0_9ACTN</name>
<evidence type="ECO:0000256" key="2">
    <source>
        <dbReference type="SAM" id="Phobius"/>
    </source>
</evidence>
<evidence type="ECO:0000313" key="4">
    <source>
        <dbReference type="EMBL" id="AWH90969.1"/>
    </source>
</evidence>
<dbReference type="Pfam" id="PF14145">
    <property type="entry name" value="YrhK"/>
    <property type="match status" value="1"/>
</dbReference>
<dbReference type="RefSeq" id="WP_108846236.1">
    <property type="nucleotide sequence ID" value="NZ_CP015449.1"/>
</dbReference>
<dbReference type="EMBL" id="CP015449">
    <property type="protein sequence ID" value="AWH90969.1"/>
    <property type="molecule type" value="Genomic_DNA"/>
</dbReference>
<evidence type="ECO:0000313" key="5">
    <source>
        <dbReference type="Proteomes" id="UP000244928"/>
    </source>
</evidence>
<keyword evidence="5" id="KW-1185">Reference proteome</keyword>
<dbReference type="InterPro" id="IPR025424">
    <property type="entry name" value="YrhK_domain"/>
</dbReference>
<keyword evidence="2" id="KW-1133">Transmembrane helix</keyword>
<keyword evidence="2" id="KW-0812">Transmembrane</keyword>
<feature type="compositionally biased region" description="Low complexity" evidence="1">
    <location>
        <begin position="1"/>
        <end position="18"/>
    </location>
</feature>
<protein>
    <recommendedName>
        <fullName evidence="3">YrhK domain-containing protein</fullName>
    </recommendedName>
</protein>
<feature type="region of interest" description="Disordered" evidence="1">
    <location>
        <begin position="1"/>
        <end position="22"/>
    </location>
</feature>
<gene>
    <name evidence="4" type="ORF">A6035_00865</name>
</gene>
<proteinExistence type="predicted"/>
<dbReference type="Proteomes" id="UP000244928">
    <property type="component" value="Chromosome"/>
</dbReference>
<dbReference type="KEGG" id="dlu:A6035_00865"/>